<dbReference type="PANTHER" id="PTHR11011:SF57">
    <property type="entry name" value="FATTY ACYL-COA REDUCTASE"/>
    <property type="match status" value="1"/>
</dbReference>
<reference evidence="4" key="2">
    <citation type="journal article" date="2017" name="Nat. Plants">
        <title>The Aegilops tauschii genome reveals multiple impacts of transposons.</title>
        <authorList>
            <person name="Zhao G."/>
            <person name="Zou C."/>
            <person name="Li K."/>
            <person name="Wang K."/>
            <person name="Li T."/>
            <person name="Gao L."/>
            <person name="Zhang X."/>
            <person name="Wang H."/>
            <person name="Yang Z."/>
            <person name="Liu X."/>
            <person name="Jiang W."/>
            <person name="Mao L."/>
            <person name="Kong X."/>
            <person name="Jiao Y."/>
            <person name="Jia J."/>
        </authorList>
    </citation>
    <scope>NUCLEOTIDE SEQUENCE [LARGE SCALE GENOMIC DNA]</scope>
    <source>
        <strain evidence="4">cv. AL8/78</strain>
    </source>
</reference>
<dbReference type="AlphaFoldDB" id="A0A452XKX8"/>
<dbReference type="GO" id="GO:0080019">
    <property type="term" value="F:alcohol-forming very long-chain fatty acyl-CoA reductase activity"/>
    <property type="evidence" value="ECO:0007669"/>
    <property type="project" value="InterPro"/>
</dbReference>
<dbReference type="InterPro" id="IPR036291">
    <property type="entry name" value="NAD(P)-bd_dom_sf"/>
</dbReference>
<dbReference type="SUPFAM" id="SSF51735">
    <property type="entry name" value="NAD(P)-binding Rossmann-fold domains"/>
    <property type="match status" value="1"/>
</dbReference>
<reference evidence="3" key="3">
    <citation type="journal article" date="2017" name="Nature">
        <title>Genome sequence of the progenitor of the wheat D genome Aegilops tauschii.</title>
        <authorList>
            <person name="Luo M.C."/>
            <person name="Gu Y.Q."/>
            <person name="Puiu D."/>
            <person name="Wang H."/>
            <person name="Twardziok S.O."/>
            <person name="Deal K.R."/>
            <person name="Huo N."/>
            <person name="Zhu T."/>
            <person name="Wang L."/>
            <person name="Wang Y."/>
            <person name="McGuire P.E."/>
            <person name="Liu S."/>
            <person name="Long H."/>
            <person name="Ramasamy R.K."/>
            <person name="Rodriguez J.C."/>
            <person name="Van S.L."/>
            <person name="Yuan L."/>
            <person name="Wang Z."/>
            <person name="Xia Z."/>
            <person name="Xiao L."/>
            <person name="Anderson O.D."/>
            <person name="Ouyang S."/>
            <person name="Liang Y."/>
            <person name="Zimin A.V."/>
            <person name="Pertea G."/>
            <person name="Qi P."/>
            <person name="Bennetzen J.L."/>
            <person name="Dai X."/>
            <person name="Dawson M.W."/>
            <person name="Muller H.G."/>
            <person name="Kugler K."/>
            <person name="Rivarola-Duarte L."/>
            <person name="Spannagl M."/>
            <person name="Mayer K.F.X."/>
            <person name="Lu F.H."/>
            <person name="Bevan M.W."/>
            <person name="Leroy P."/>
            <person name="Li P."/>
            <person name="You F.M."/>
            <person name="Sun Q."/>
            <person name="Liu Z."/>
            <person name="Lyons E."/>
            <person name="Wicker T."/>
            <person name="Salzberg S.L."/>
            <person name="Devos K.M."/>
            <person name="Dvorak J."/>
        </authorList>
    </citation>
    <scope>NUCLEOTIDE SEQUENCE [LARGE SCALE GENOMIC DNA]</scope>
    <source>
        <strain evidence="3">cv. AL8/78</strain>
    </source>
</reference>
<protein>
    <recommendedName>
        <fullName evidence="1">Fatty acyl-CoA reductase</fullName>
        <ecNumber evidence="1">1.2.1.84</ecNumber>
    </recommendedName>
</protein>
<reference evidence="3" key="5">
    <citation type="journal article" date="2021" name="G3 (Bethesda)">
        <title>Aegilops tauschii genome assembly Aet v5.0 features greater sequence contiguity and improved annotation.</title>
        <authorList>
            <person name="Wang L."/>
            <person name="Zhu T."/>
            <person name="Rodriguez J.C."/>
            <person name="Deal K.R."/>
            <person name="Dubcovsky J."/>
            <person name="McGuire P.E."/>
            <person name="Lux T."/>
            <person name="Spannagl M."/>
            <person name="Mayer K.F.X."/>
            <person name="Baldrich P."/>
            <person name="Meyers B.C."/>
            <person name="Huo N."/>
            <person name="Gu Y.Q."/>
            <person name="Zhou H."/>
            <person name="Devos K.M."/>
            <person name="Bennetzen J.L."/>
            <person name="Unver T."/>
            <person name="Budak H."/>
            <person name="Gulick P.J."/>
            <person name="Galiba G."/>
            <person name="Kalapos B."/>
            <person name="Nelson D.R."/>
            <person name="Li P."/>
            <person name="You F.M."/>
            <person name="Luo M.C."/>
            <person name="Dvorak J."/>
        </authorList>
    </citation>
    <scope>NUCLEOTIDE SEQUENCE [LARGE SCALE GENOMIC DNA]</scope>
    <source>
        <strain evidence="3">cv. AL8/78</strain>
    </source>
</reference>
<dbReference type="Proteomes" id="UP000015105">
    <property type="component" value="Chromosome 1D"/>
</dbReference>
<evidence type="ECO:0000259" key="2">
    <source>
        <dbReference type="Pfam" id="PF07993"/>
    </source>
</evidence>
<dbReference type="PANTHER" id="PTHR11011">
    <property type="entry name" value="MALE STERILITY PROTEIN 2-RELATED"/>
    <property type="match status" value="1"/>
</dbReference>
<dbReference type="InterPro" id="IPR013120">
    <property type="entry name" value="FAR_NAD-bd"/>
</dbReference>
<dbReference type="EnsemblPlants" id="AET1Gv20048000.1">
    <property type="protein sequence ID" value="AET1Gv20048000.1"/>
    <property type="gene ID" value="AET1Gv20048000"/>
</dbReference>
<keyword evidence="1" id="KW-0560">Oxidoreductase</keyword>
<evidence type="ECO:0000256" key="1">
    <source>
        <dbReference type="RuleBase" id="RU363097"/>
    </source>
</evidence>
<evidence type="ECO:0000313" key="4">
    <source>
        <dbReference type="Proteomes" id="UP000015105"/>
    </source>
</evidence>
<comment type="catalytic activity">
    <reaction evidence="1">
        <text>a long-chain fatty acyl-CoA + 2 NADPH + 2 H(+) = a long-chain primary fatty alcohol + 2 NADP(+) + CoA</text>
        <dbReference type="Rhea" id="RHEA:52716"/>
        <dbReference type="ChEBI" id="CHEBI:15378"/>
        <dbReference type="ChEBI" id="CHEBI:57287"/>
        <dbReference type="ChEBI" id="CHEBI:57783"/>
        <dbReference type="ChEBI" id="CHEBI:58349"/>
        <dbReference type="ChEBI" id="CHEBI:77396"/>
        <dbReference type="ChEBI" id="CHEBI:83139"/>
        <dbReference type="EC" id="1.2.1.84"/>
    </reaction>
</comment>
<dbReference type="Gramene" id="AET1Gv20048000.1">
    <property type="protein sequence ID" value="AET1Gv20048000.1"/>
    <property type="gene ID" value="AET1Gv20048000"/>
</dbReference>
<name>A0A452XKX8_AEGTS</name>
<organism evidence="3 4">
    <name type="scientific">Aegilops tauschii subsp. strangulata</name>
    <name type="common">Goatgrass</name>
    <dbReference type="NCBI Taxonomy" id="200361"/>
    <lineage>
        <taxon>Eukaryota</taxon>
        <taxon>Viridiplantae</taxon>
        <taxon>Streptophyta</taxon>
        <taxon>Embryophyta</taxon>
        <taxon>Tracheophyta</taxon>
        <taxon>Spermatophyta</taxon>
        <taxon>Magnoliopsida</taxon>
        <taxon>Liliopsida</taxon>
        <taxon>Poales</taxon>
        <taxon>Poaceae</taxon>
        <taxon>BOP clade</taxon>
        <taxon>Pooideae</taxon>
        <taxon>Triticodae</taxon>
        <taxon>Triticeae</taxon>
        <taxon>Triticinae</taxon>
        <taxon>Aegilops</taxon>
    </lineage>
</organism>
<dbReference type="EC" id="1.2.1.84" evidence="1"/>
<keyword evidence="1" id="KW-0444">Lipid biosynthesis</keyword>
<reference evidence="4" key="1">
    <citation type="journal article" date="2014" name="Science">
        <title>Ancient hybridizations among the ancestral genomes of bread wheat.</title>
        <authorList>
            <consortium name="International Wheat Genome Sequencing Consortium,"/>
            <person name="Marcussen T."/>
            <person name="Sandve S.R."/>
            <person name="Heier L."/>
            <person name="Spannagl M."/>
            <person name="Pfeifer M."/>
            <person name="Jakobsen K.S."/>
            <person name="Wulff B.B."/>
            <person name="Steuernagel B."/>
            <person name="Mayer K.F."/>
            <person name="Olsen O.A."/>
        </authorList>
    </citation>
    <scope>NUCLEOTIDE SEQUENCE [LARGE SCALE GENOMIC DNA]</scope>
    <source>
        <strain evidence="4">cv. AL8/78</strain>
    </source>
</reference>
<dbReference type="GO" id="GO:0102965">
    <property type="term" value="F:alcohol-forming long-chain fatty acyl-CoA reductase activity"/>
    <property type="evidence" value="ECO:0007669"/>
    <property type="project" value="UniProtKB-EC"/>
</dbReference>
<dbReference type="GO" id="GO:0035336">
    <property type="term" value="P:long-chain fatty-acyl-CoA metabolic process"/>
    <property type="evidence" value="ECO:0007669"/>
    <property type="project" value="TreeGrafter"/>
</dbReference>
<keyword evidence="1" id="KW-0443">Lipid metabolism</keyword>
<evidence type="ECO:0000313" key="3">
    <source>
        <dbReference type="EnsemblPlants" id="AET1Gv20048000.1"/>
    </source>
</evidence>
<keyword evidence="4" id="KW-1185">Reference proteome</keyword>
<dbReference type="Gene3D" id="3.40.50.720">
    <property type="entry name" value="NAD(P)-binding Rossmann-like Domain"/>
    <property type="match status" value="1"/>
</dbReference>
<dbReference type="InterPro" id="IPR026055">
    <property type="entry name" value="FAR"/>
</dbReference>
<comment type="function">
    <text evidence="1">Catalyzes the reduction of fatty acyl-CoA to fatty alcohols.</text>
</comment>
<proteinExistence type="inferred from homology"/>
<keyword evidence="1" id="KW-0521">NADP</keyword>
<accession>A0A452XKX8</accession>
<dbReference type="STRING" id="200361.A0A452XKX8"/>
<reference evidence="3" key="4">
    <citation type="submission" date="2019-03" db="UniProtKB">
        <authorList>
            <consortium name="EnsemblPlants"/>
        </authorList>
    </citation>
    <scope>IDENTIFICATION</scope>
</reference>
<dbReference type="Pfam" id="PF07993">
    <property type="entry name" value="NAD_binding_4"/>
    <property type="match status" value="1"/>
</dbReference>
<dbReference type="GO" id="GO:0010345">
    <property type="term" value="P:suberin biosynthetic process"/>
    <property type="evidence" value="ECO:0007669"/>
    <property type="project" value="TreeGrafter"/>
</dbReference>
<comment type="similarity">
    <text evidence="1">Belongs to the fatty acyl-CoA reductase family.</text>
</comment>
<sequence>MLLHVSTAFVAGEQEGLLMEKPFKPGESLRKGYNLDVQAEIKLVENFKSTLRVQSSSDKLEKKKMKELGLKRARHFGWPNVYSLTKALGEMLLGNLGRDLPVVIVRPSIILSTFQDPMSGWIEGTRTIDMLYVA</sequence>
<feature type="domain" description="Thioester reductase (TE)" evidence="2">
    <location>
        <begin position="2"/>
        <end position="133"/>
    </location>
</feature>